<dbReference type="InterPro" id="IPR043502">
    <property type="entry name" value="DNA/RNA_pol_sf"/>
</dbReference>
<protein>
    <submittedName>
        <fullName evidence="4">DNA polymerase Y family protein</fullName>
    </submittedName>
</protein>
<dbReference type="PANTHER" id="PTHR35369:SF2">
    <property type="entry name" value="BLR3025 PROTEIN"/>
    <property type="match status" value="1"/>
</dbReference>
<evidence type="ECO:0000313" key="5">
    <source>
        <dbReference type="Proteomes" id="UP000677244"/>
    </source>
</evidence>
<dbReference type="Gene3D" id="3.40.1170.60">
    <property type="match status" value="1"/>
</dbReference>
<reference evidence="4 5" key="1">
    <citation type="submission" date="2021-03" db="EMBL/GenBank/DDBJ databases">
        <title>Assistant Professor.</title>
        <authorList>
            <person name="Huq M.A."/>
        </authorList>
    </citation>
    <scope>NUCLEOTIDE SEQUENCE [LARGE SCALE GENOMIC DNA]</scope>
    <source>
        <strain evidence="4 5">MAH-29</strain>
    </source>
</reference>
<organism evidence="4 5">
    <name type="scientific">Niastella soli</name>
    <dbReference type="NCBI Taxonomy" id="2821487"/>
    <lineage>
        <taxon>Bacteria</taxon>
        <taxon>Pseudomonadati</taxon>
        <taxon>Bacteroidota</taxon>
        <taxon>Chitinophagia</taxon>
        <taxon>Chitinophagales</taxon>
        <taxon>Chitinophagaceae</taxon>
        <taxon>Niastella</taxon>
    </lineage>
</organism>
<dbReference type="CDD" id="cd03468">
    <property type="entry name" value="PolY_like"/>
    <property type="match status" value="1"/>
</dbReference>
<dbReference type="PANTHER" id="PTHR35369">
    <property type="entry name" value="BLR3025 PROTEIN-RELATED"/>
    <property type="match status" value="1"/>
</dbReference>
<keyword evidence="5" id="KW-1185">Reference proteome</keyword>
<dbReference type="InterPro" id="IPR050356">
    <property type="entry name" value="SulA_CellDiv_inhibitor"/>
</dbReference>
<dbReference type="PROSITE" id="PS50173">
    <property type="entry name" value="UMUC"/>
    <property type="match status" value="1"/>
</dbReference>
<accession>A0ABS3Z236</accession>
<dbReference type="Gene3D" id="3.30.70.270">
    <property type="match status" value="1"/>
</dbReference>
<name>A0ABS3Z236_9BACT</name>
<evidence type="ECO:0000259" key="3">
    <source>
        <dbReference type="PROSITE" id="PS50173"/>
    </source>
</evidence>
<dbReference type="RefSeq" id="WP_209142580.1">
    <property type="nucleotide sequence ID" value="NZ_JAGHKO010000011.1"/>
</dbReference>
<proteinExistence type="inferred from homology"/>
<dbReference type="InterPro" id="IPR043128">
    <property type="entry name" value="Rev_trsase/Diguanyl_cyclase"/>
</dbReference>
<gene>
    <name evidence="4" type="ORF">J7I42_28310</name>
</gene>
<evidence type="ECO:0000313" key="4">
    <source>
        <dbReference type="EMBL" id="MBO9204224.1"/>
    </source>
</evidence>
<dbReference type="EMBL" id="JAGHKO010000011">
    <property type="protein sequence ID" value="MBO9204224.1"/>
    <property type="molecule type" value="Genomic_DNA"/>
</dbReference>
<evidence type="ECO:0000256" key="2">
    <source>
        <dbReference type="ARBA" id="ARBA00022763"/>
    </source>
</evidence>
<dbReference type="InterPro" id="IPR001126">
    <property type="entry name" value="UmuC"/>
</dbReference>
<evidence type="ECO:0000256" key="1">
    <source>
        <dbReference type="ARBA" id="ARBA00010945"/>
    </source>
</evidence>
<dbReference type="Proteomes" id="UP000677244">
    <property type="component" value="Unassembled WGS sequence"/>
</dbReference>
<dbReference type="Pfam" id="PF00817">
    <property type="entry name" value="IMS"/>
    <property type="match status" value="1"/>
</dbReference>
<comment type="caution">
    <text evidence="4">The sequence shown here is derived from an EMBL/GenBank/DDBJ whole genome shotgun (WGS) entry which is preliminary data.</text>
</comment>
<keyword evidence="2" id="KW-0227">DNA damage</keyword>
<dbReference type="SUPFAM" id="SSF56672">
    <property type="entry name" value="DNA/RNA polymerases"/>
    <property type="match status" value="1"/>
</dbReference>
<sequence>MEKRYVAIWFPHLATDWFEQQRPDLKNNAFVLSAATHGRMVITAANPLAQQLLIREGMALADARAICPSLQYFDDKPGLASQLWQRIAAWCIRFTPTVALDPLGGILLDATGCSHLWGSEEAYVLDIINRLKARGYQAKAAMADTIGAAWAITRFGNEMIVEKNKQLGSLISLPPEALRLDENTIARLHKLGLSQIKSLVTIPSASLRRRFGPLILQRINQMMGKEPEFIEPIIPPEPYQVRLPCIEPIARIEGIEIALHTLLQQLCERMQKEGKGVRTANFKGYRVDSKTVGIQISTSKASCNVKHLFHLFEMKLSALEPDLGIELFLLEATNVEDYTPAQEEFWKESPALNDQHIAELIDRLSGRINPDAIQRYLPAEHHLPERAFKKAGSLTEQSTTQWQTNKPRPILLLEKPEKITVTAPIPDYPPMNFRYKGQFHKVVKADGPERIEQEWWIEEGEHRDYYTVEDEQGCRYWLFRAGHYDEEKKPYWFIHGFFA</sequence>
<feature type="domain" description="UmuC" evidence="3">
    <location>
        <begin position="22"/>
        <end position="149"/>
    </location>
</feature>
<comment type="similarity">
    <text evidence="1">Belongs to the DNA polymerase type-Y family.</text>
</comment>